<evidence type="ECO:0000313" key="4">
    <source>
        <dbReference type="Proteomes" id="UP000440224"/>
    </source>
</evidence>
<dbReference type="PROSITE" id="PS51257">
    <property type="entry name" value="PROKAR_LIPOPROTEIN"/>
    <property type="match status" value="1"/>
</dbReference>
<evidence type="ECO:0000256" key="1">
    <source>
        <dbReference type="SAM" id="SignalP"/>
    </source>
</evidence>
<gene>
    <name evidence="3" type="ORF">GF068_23635</name>
</gene>
<dbReference type="Proteomes" id="UP000440224">
    <property type="component" value="Unassembled WGS sequence"/>
</dbReference>
<organism evidence="3 4">
    <name type="scientific">Polyangium spumosum</name>
    <dbReference type="NCBI Taxonomy" id="889282"/>
    <lineage>
        <taxon>Bacteria</taxon>
        <taxon>Pseudomonadati</taxon>
        <taxon>Myxococcota</taxon>
        <taxon>Polyangia</taxon>
        <taxon>Polyangiales</taxon>
        <taxon>Polyangiaceae</taxon>
        <taxon>Polyangium</taxon>
    </lineage>
</organism>
<proteinExistence type="predicted"/>
<keyword evidence="1" id="KW-0732">Signal</keyword>
<sequence>MNRTNRLSRARFSRLLFGSLAALWLAACGGAEDTGGGGEQESIGLRGAMVFTLVPEAPLVQGENDLRLTLRDAASGASVEGASIEVIAIMPAMGHEAAGAPSIEEAGEGAYAVRDLALSMPGRWDVHVKVEHEDRIDEVHFVYDVL</sequence>
<evidence type="ECO:0000259" key="2">
    <source>
        <dbReference type="Pfam" id="PF13115"/>
    </source>
</evidence>
<dbReference type="OrthoDB" id="5519690at2"/>
<accession>A0A6N7PSI1</accession>
<protein>
    <recommendedName>
        <fullName evidence="2">YtkA-like domain-containing protein</fullName>
    </recommendedName>
</protein>
<keyword evidence="4" id="KW-1185">Reference proteome</keyword>
<name>A0A6N7PSI1_9BACT</name>
<feature type="domain" description="YtkA-like" evidence="2">
    <location>
        <begin position="51"/>
        <end position="129"/>
    </location>
</feature>
<dbReference type="EMBL" id="WJIE01000006">
    <property type="protein sequence ID" value="MRG94889.1"/>
    <property type="molecule type" value="Genomic_DNA"/>
</dbReference>
<dbReference type="InterPro" id="IPR032693">
    <property type="entry name" value="YtkA-like_dom"/>
</dbReference>
<comment type="caution">
    <text evidence="3">The sequence shown here is derived from an EMBL/GenBank/DDBJ whole genome shotgun (WGS) entry which is preliminary data.</text>
</comment>
<evidence type="ECO:0000313" key="3">
    <source>
        <dbReference type="EMBL" id="MRG94889.1"/>
    </source>
</evidence>
<feature type="chain" id="PRO_5026762608" description="YtkA-like domain-containing protein" evidence="1">
    <location>
        <begin position="27"/>
        <end position="146"/>
    </location>
</feature>
<feature type="signal peptide" evidence="1">
    <location>
        <begin position="1"/>
        <end position="26"/>
    </location>
</feature>
<dbReference type="Pfam" id="PF13115">
    <property type="entry name" value="YtkA"/>
    <property type="match status" value="1"/>
</dbReference>
<reference evidence="3 4" key="1">
    <citation type="submission" date="2019-10" db="EMBL/GenBank/DDBJ databases">
        <title>A soil myxobacterium in the family Polyangiaceae.</title>
        <authorList>
            <person name="Li Y."/>
            <person name="Wang J."/>
        </authorList>
    </citation>
    <scope>NUCLEOTIDE SEQUENCE [LARGE SCALE GENOMIC DNA]</scope>
    <source>
        <strain evidence="3 4">DSM 14734</strain>
    </source>
</reference>
<dbReference type="RefSeq" id="WP_153821685.1">
    <property type="nucleotide sequence ID" value="NZ_WJIE01000006.1"/>
</dbReference>
<dbReference type="AlphaFoldDB" id="A0A6N7PSI1"/>